<dbReference type="CDD" id="cd00776">
    <property type="entry name" value="AsxRS_core"/>
    <property type="match status" value="1"/>
</dbReference>
<dbReference type="InterPro" id="IPR004522">
    <property type="entry name" value="Asn-tRNA-ligase"/>
</dbReference>
<evidence type="ECO:0000256" key="1">
    <source>
        <dbReference type="ARBA" id="ARBA00008226"/>
    </source>
</evidence>
<dbReference type="Gene3D" id="2.40.50.140">
    <property type="entry name" value="Nucleic acid-binding proteins"/>
    <property type="match status" value="1"/>
</dbReference>
<dbReference type="GO" id="GO:0003676">
    <property type="term" value="F:nucleic acid binding"/>
    <property type="evidence" value="ECO:0007669"/>
    <property type="project" value="InterPro"/>
</dbReference>
<dbReference type="Gene3D" id="3.30.930.10">
    <property type="entry name" value="Bira Bifunctional Protein, Domain 2"/>
    <property type="match status" value="1"/>
</dbReference>
<evidence type="ECO:0000256" key="5">
    <source>
        <dbReference type="ARBA" id="ARBA00022840"/>
    </source>
</evidence>
<dbReference type="InterPro" id="IPR006195">
    <property type="entry name" value="aa-tRNA-synth_II"/>
</dbReference>
<dbReference type="EC" id="6.1.1.22" evidence="2"/>
<keyword evidence="4" id="KW-0547">Nucleotide-binding</keyword>
<accession>B7FP41</accession>
<dbReference type="GO" id="GO:0006421">
    <property type="term" value="P:asparaginyl-tRNA aminoacylation"/>
    <property type="evidence" value="ECO:0007669"/>
    <property type="project" value="InterPro"/>
</dbReference>
<evidence type="ECO:0000256" key="6">
    <source>
        <dbReference type="ARBA" id="ARBA00022917"/>
    </source>
</evidence>
<gene>
    <name evidence="9" type="ORF">PHATRDRAFT_8755</name>
</gene>
<dbReference type="FunCoup" id="B7FP41">
    <property type="interactions" value="214"/>
</dbReference>
<dbReference type="AlphaFoldDB" id="B7FP41"/>
<keyword evidence="10" id="KW-1185">Reference proteome</keyword>
<dbReference type="HAMAP" id="MF_00534">
    <property type="entry name" value="Asn_tRNA_synth"/>
    <property type="match status" value="1"/>
</dbReference>
<dbReference type="PaxDb" id="2850-Phatr8755"/>
<dbReference type="CDD" id="cd04318">
    <property type="entry name" value="EcAsnRS_like_N"/>
    <property type="match status" value="1"/>
</dbReference>
<dbReference type="GO" id="GO:0005739">
    <property type="term" value="C:mitochondrion"/>
    <property type="evidence" value="ECO:0007669"/>
    <property type="project" value="TreeGrafter"/>
</dbReference>
<dbReference type="SUPFAM" id="SSF55681">
    <property type="entry name" value="Class II aaRS and biotin synthetases"/>
    <property type="match status" value="1"/>
</dbReference>
<sequence length="501" mass="56251">MYRRHRIRIKEILKADATACVDQTITVAGWARTVRKQGAKLMFVELNDGSVGTSLQCVLHEPTCEGFDGCKTNGGTGASFQFVGKVVQSQGEGQLVELQVSSAKLLGAVYAGNIEGTEIGGMLYPMPKKDLTLEHMREQAHLRPRGAIHAAAMRIRHCMAYATHNFFHNHGFLYIHTPIVTGADCEGAGEQFGITTLLGSDHHQKDIALPVDPNKPIEETVIGAVDYSTDFFGQRVNLTVSGQLNVETHACALSDVYTFGPTFRAENSFTSRHLSEFWMIEPEIAFADLTDDINLAEDYLKYCVEYALENCADDLEFFENNPYGEMGLRDRLRNVIANPFKRLTYTEAIEILQNAVAEGHKFEETPVWGMDLPSEHERFICEKVFQQPVVLTDYPKDIKAFYMKLNDDGKTVAAADVLVPKIGEIIGGSQREHRMDVLKQRCLEMNLDPRSVWWYLDLRRYGTVPHAGFGLGFERLILFITGLSNIRDVIPFPRWAGNSKF</sequence>
<dbReference type="PRINTS" id="PR01042">
    <property type="entry name" value="TRNASYNTHASP"/>
</dbReference>
<proteinExistence type="inferred from homology"/>
<dbReference type="STRING" id="556484.B7FP41"/>
<dbReference type="InterPro" id="IPR004365">
    <property type="entry name" value="NA-bd_OB_tRNA"/>
</dbReference>
<dbReference type="KEGG" id="pti:PHATRDRAFT_8755"/>
<name>B7FP41_PHATC</name>
<dbReference type="FunFam" id="3.30.930.10:FF:000016">
    <property type="entry name" value="Asparagine--tRNA ligase"/>
    <property type="match status" value="1"/>
</dbReference>
<evidence type="ECO:0000256" key="7">
    <source>
        <dbReference type="ARBA" id="ARBA00023146"/>
    </source>
</evidence>
<dbReference type="GO" id="GO:0005524">
    <property type="term" value="F:ATP binding"/>
    <property type="evidence" value="ECO:0007669"/>
    <property type="project" value="UniProtKB-KW"/>
</dbReference>
<dbReference type="Pfam" id="PF01336">
    <property type="entry name" value="tRNA_anti-codon"/>
    <property type="match status" value="1"/>
</dbReference>
<dbReference type="PANTHER" id="PTHR22594">
    <property type="entry name" value="ASPARTYL/LYSYL-TRNA SYNTHETASE"/>
    <property type="match status" value="1"/>
</dbReference>
<dbReference type="InterPro" id="IPR002312">
    <property type="entry name" value="Asp/Asn-tRNA-synth_IIb"/>
</dbReference>
<organism evidence="9 10">
    <name type="scientific">Phaeodactylum tricornutum (strain CCAP 1055/1)</name>
    <dbReference type="NCBI Taxonomy" id="556484"/>
    <lineage>
        <taxon>Eukaryota</taxon>
        <taxon>Sar</taxon>
        <taxon>Stramenopiles</taxon>
        <taxon>Ochrophyta</taxon>
        <taxon>Bacillariophyta</taxon>
        <taxon>Bacillariophyceae</taxon>
        <taxon>Bacillariophycidae</taxon>
        <taxon>Naviculales</taxon>
        <taxon>Phaeodactylaceae</taxon>
        <taxon>Phaeodactylum</taxon>
    </lineage>
</organism>
<comment type="similarity">
    <text evidence="1">Belongs to the class-II aminoacyl-tRNA synthetase family.</text>
</comment>
<evidence type="ECO:0000313" key="10">
    <source>
        <dbReference type="Proteomes" id="UP000000759"/>
    </source>
</evidence>
<evidence type="ECO:0000256" key="4">
    <source>
        <dbReference type="ARBA" id="ARBA00022741"/>
    </source>
</evidence>
<dbReference type="NCBIfam" id="NF003037">
    <property type="entry name" value="PRK03932.1"/>
    <property type="match status" value="1"/>
</dbReference>
<feature type="domain" description="Aminoacyl-transfer RNA synthetases class-II family profile" evidence="8">
    <location>
        <begin position="256"/>
        <end position="491"/>
    </location>
</feature>
<dbReference type="SUPFAM" id="SSF50249">
    <property type="entry name" value="Nucleic acid-binding proteins"/>
    <property type="match status" value="1"/>
</dbReference>
<reference evidence="10" key="2">
    <citation type="submission" date="2008-08" db="EMBL/GenBank/DDBJ databases">
        <authorList>
            <consortium name="Diatom Consortium"/>
            <person name="Grigoriev I."/>
            <person name="Grimwood J."/>
            <person name="Kuo A."/>
            <person name="Otillar R.P."/>
            <person name="Salamov A."/>
            <person name="Detter J.C."/>
            <person name="Lindquist E."/>
            <person name="Shapiro H."/>
            <person name="Lucas S."/>
            <person name="Glavina del Rio T."/>
            <person name="Pitluck S."/>
            <person name="Rokhsar D."/>
            <person name="Bowler C."/>
        </authorList>
    </citation>
    <scope>GENOME REANNOTATION</scope>
    <source>
        <strain evidence="10">CCAP 1055/1</strain>
    </source>
</reference>
<dbReference type="InterPro" id="IPR045864">
    <property type="entry name" value="aa-tRNA-synth_II/BPL/LPL"/>
</dbReference>
<dbReference type="EMBL" id="CM000605">
    <property type="protein sequence ID" value="EEC51105.1"/>
    <property type="molecule type" value="Genomic_DNA"/>
</dbReference>
<evidence type="ECO:0000256" key="3">
    <source>
        <dbReference type="ARBA" id="ARBA00022598"/>
    </source>
</evidence>
<evidence type="ECO:0000313" key="9">
    <source>
        <dbReference type="EMBL" id="EEC51105.1"/>
    </source>
</evidence>
<keyword evidence="7" id="KW-0030">Aminoacyl-tRNA synthetase</keyword>
<dbReference type="GO" id="GO:0004816">
    <property type="term" value="F:asparagine-tRNA ligase activity"/>
    <property type="evidence" value="ECO:0007669"/>
    <property type="project" value="UniProtKB-EC"/>
</dbReference>
<dbReference type="InParanoid" id="B7FP41"/>
<dbReference type="Proteomes" id="UP000000759">
    <property type="component" value="Chromosome 1"/>
</dbReference>
<dbReference type="OrthoDB" id="1931232at2759"/>
<dbReference type="InterPro" id="IPR004364">
    <property type="entry name" value="Aa-tRNA-synt_II"/>
</dbReference>
<keyword evidence="5" id="KW-0067">ATP-binding</keyword>
<keyword evidence="3" id="KW-0436">Ligase</keyword>
<keyword evidence="6" id="KW-0648">Protein biosynthesis</keyword>
<evidence type="ECO:0000259" key="8">
    <source>
        <dbReference type="PROSITE" id="PS50862"/>
    </source>
</evidence>
<dbReference type="eggNOG" id="KOG0554">
    <property type="taxonomic scope" value="Eukaryota"/>
</dbReference>
<dbReference type="Pfam" id="PF00152">
    <property type="entry name" value="tRNA-synt_2"/>
    <property type="match status" value="1"/>
</dbReference>
<dbReference type="NCBIfam" id="TIGR00457">
    <property type="entry name" value="asnS"/>
    <property type="match status" value="1"/>
</dbReference>
<protein>
    <recommendedName>
        <fullName evidence="2">asparagine--tRNA ligase</fullName>
        <ecNumber evidence="2">6.1.1.22</ecNumber>
    </recommendedName>
</protein>
<evidence type="ECO:0000256" key="2">
    <source>
        <dbReference type="ARBA" id="ARBA00012816"/>
    </source>
</evidence>
<reference evidence="9 10" key="1">
    <citation type="journal article" date="2008" name="Nature">
        <title>The Phaeodactylum genome reveals the evolutionary history of diatom genomes.</title>
        <authorList>
            <person name="Bowler C."/>
            <person name="Allen A.E."/>
            <person name="Badger J.H."/>
            <person name="Grimwood J."/>
            <person name="Jabbari K."/>
            <person name="Kuo A."/>
            <person name="Maheswari U."/>
            <person name="Martens C."/>
            <person name="Maumus F."/>
            <person name="Otillar R.P."/>
            <person name="Rayko E."/>
            <person name="Salamov A."/>
            <person name="Vandepoele K."/>
            <person name="Beszteri B."/>
            <person name="Gruber A."/>
            <person name="Heijde M."/>
            <person name="Katinka M."/>
            <person name="Mock T."/>
            <person name="Valentin K."/>
            <person name="Verret F."/>
            <person name="Berges J.A."/>
            <person name="Brownlee C."/>
            <person name="Cadoret J.P."/>
            <person name="Chiovitti A."/>
            <person name="Choi C.J."/>
            <person name="Coesel S."/>
            <person name="De Martino A."/>
            <person name="Detter J.C."/>
            <person name="Durkin C."/>
            <person name="Falciatore A."/>
            <person name="Fournet J."/>
            <person name="Haruta M."/>
            <person name="Huysman M.J."/>
            <person name="Jenkins B.D."/>
            <person name="Jiroutova K."/>
            <person name="Jorgensen R.E."/>
            <person name="Joubert Y."/>
            <person name="Kaplan A."/>
            <person name="Kroger N."/>
            <person name="Kroth P.G."/>
            <person name="La Roche J."/>
            <person name="Lindquist E."/>
            <person name="Lommer M."/>
            <person name="Martin-Jezequel V."/>
            <person name="Lopez P.J."/>
            <person name="Lucas S."/>
            <person name="Mangogna M."/>
            <person name="McGinnis K."/>
            <person name="Medlin L.K."/>
            <person name="Montsant A."/>
            <person name="Oudot-Le Secq M.P."/>
            <person name="Napoli C."/>
            <person name="Obornik M."/>
            <person name="Parker M.S."/>
            <person name="Petit J.L."/>
            <person name="Porcel B.M."/>
            <person name="Poulsen N."/>
            <person name="Robison M."/>
            <person name="Rychlewski L."/>
            <person name="Rynearson T.A."/>
            <person name="Schmutz J."/>
            <person name="Shapiro H."/>
            <person name="Siaut M."/>
            <person name="Stanley M."/>
            <person name="Sussman M.R."/>
            <person name="Taylor A.R."/>
            <person name="Vardi A."/>
            <person name="von Dassow P."/>
            <person name="Vyverman W."/>
            <person name="Willis A."/>
            <person name="Wyrwicz L.S."/>
            <person name="Rokhsar D.S."/>
            <person name="Weissenbach J."/>
            <person name="Armbrust E.V."/>
            <person name="Green B.R."/>
            <person name="Van de Peer Y."/>
            <person name="Grigoriev I.V."/>
        </authorList>
    </citation>
    <scope>NUCLEOTIDE SEQUENCE [LARGE SCALE GENOMIC DNA]</scope>
    <source>
        <strain evidence="9 10">CCAP 1055/1</strain>
    </source>
</reference>
<dbReference type="PROSITE" id="PS50862">
    <property type="entry name" value="AA_TRNA_LIGASE_II"/>
    <property type="match status" value="1"/>
</dbReference>
<dbReference type="RefSeq" id="XP_002176642.1">
    <property type="nucleotide sequence ID" value="XM_002176606.1"/>
</dbReference>
<dbReference type="GeneID" id="7196322"/>
<dbReference type="PANTHER" id="PTHR22594:SF34">
    <property type="entry name" value="ASPARAGINE--TRNA LIGASE, MITOCHONDRIAL-RELATED"/>
    <property type="match status" value="1"/>
</dbReference>
<dbReference type="InterPro" id="IPR012340">
    <property type="entry name" value="NA-bd_OB-fold"/>
</dbReference>